<comment type="caution">
    <text evidence="2">The sequence shown here is derived from an EMBL/GenBank/DDBJ whole genome shotgun (WGS) entry which is preliminary data.</text>
</comment>
<protein>
    <recommendedName>
        <fullName evidence="3">PEFG-CTERM sorting domain-containing protein</fullName>
    </recommendedName>
</protein>
<feature type="transmembrane region" description="Helical" evidence="1">
    <location>
        <begin position="14"/>
        <end position="34"/>
    </location>
</feature>
<dbReference type="EMBL" id="LAZR01068678">
    <property type="protein sequence ID" value="KKK49187.1"/>
    <property type="molecule type" value="Genomic_DNA"/>
</dbReference>
<keyword evidence="1" id="KW-1133">Transmembrane helix</keyword>
<evidence type="ECO:0000256" key="1">
    <source>
        <dbReference type="SAM" id="Phobius"/>
    </source>
</evidence>
<proteinExistence type="predicted"/>
<dbReference type="AlphaFoldDB" id="A0A0F8VXW6"/>
<feature type="non-terminal residue" evidence="2">
    <location>
        <position position="1"/>
    </location>
</feature>
<accession>A0A0F8VXW6</accession>
<evidence type="ECO:0008006" key="3">
    <source>
        <dbReference type="Google" id="ProtNLM"/>
    </source>
</evidence>
<keyword evidence="1" id="KW-0812">Transmembrane</keyword>
<organism evidence="2">
    <name type="scientific">marine sediment metagenome</name>
    <dbReference type="NCBI Taxonomy" id="412755"/>
    <lineage>
        <taxon>unclassified sequences</taxon>
        <taxon>metagenomes</taxon>
        <taxon>ecological metagenomes</taxon>
    </lineage>
</organism>
<evidence type="ECO:0000313" key="2">
    <source>
        <dbReference type="EMBL" id="KKK49187.1"/>
    </source>
</evidence>
<keyword evidence="1" id="KW-0472">Membrane</keyword>
<dbReference type="NCBIfam" id="TIGR04296">
    <property type="entry name" value="PEFG-CTERM"/>
    <property type="match status" value="1"/>
</dbReference>
<sequence length="44" mass="4725">EEIEIIGTFVIPEFGAIAALILAVAIISIIVVSAKTRLSLIPRY</sequence>
<gene>
    <name evidence="2" type="ORF">LCGC14_3137570</name>
</gene>
<dbReference type="InterPro" id="IPR027560">
    <property type="entry name" value="PEFG-CTERM"/>
</dbReference>
<name>A0A0F8VXW6_9ZZZZ</name>
<reference evidence="2" key="1">
    <citation type="journal article" date="2015" name="Nature">
        <title>Complex archaea that bridge the gap between prokaryotes and eukaryotes.</title>
        <authorList>
            <person name="Spang A."/>
            <person name="Saw J.H."/>
            <person name="Jorgensen S.L."/>
            <person name="Zaremba-Niedzwiedzka K."/>
            <person name="Martijn J."/>
            <person name="Lind A.E."/>
            <person name="van Eijk R."/>
            <person name="Schleper C."/>
            <person name="Guy L."/>
            <person name="Ettema T.J."/>
        </authorList>
    </citation>
    <scope>NUCLEOTIDE SEQUENCE</scope>
</reference>